<protein>
    <submittedName>
        <fullName evidence="2">PPK2 family polyphosphate--nucleotide phosphotransferase</fullName>
    </submittedName>
</protein>
<dbReference type="NCBIfam" id="TIGR03709">
    <property type="entry name" value="PPK2_rel_1"/>
    <property type="match status" value="1"/>
</dbReference>
<gene>
    <name evidence="2" type="ORF">QPX42_06545</name>
</gene>
<organism evidence="2 3">
    <name type="scientific">Corynebacterium pseudodiphtheriticum</name>
    <dbReference type="NCBI Taxonomy" id="37637"/>
    <lineage>
        <taxon>Bacteria</taxon>
        <taxon>Bacillati</taxon>
        <taxon>Actinomycetota</taxon>
        <taxon>Actinomycetes</taxon>
        <taxon>Mycobacteriales</taxon>
        <taxon>Corynebacteriaceae</taxon>
        <taxon>Corynebacterium</taxon>
    </lineage>
</organism>
<name>A0AAP4F548_9CORY</name>
<evidence type="ECO:0000313" key="3">
    <source>
        <dbReference type="Proteomes" id="UP001224412"/>
    </source>
</evidence>
<dbReference type="GO" id="GO:0006797">
    <property type="term" value="P:polyphosphate metabolic process"/>
    <property type="evidence" value="ECO:0007669"/>
    <property type="project" value="InterPro"/>
</dbReference>
<dbReference type="Pfam" id="PF03976">
    <property type="entry name" value="PPK2"/>
    <property type="match status" value="1"/>
</dbReference>
<dbReference type="InterPro" id="IPR027417">
    <property type="entry name" value="P-loop_NTPase"/>
</dbReference>
<proteinExistence type="predicted"/>
<feature type="domain" description="Polyphosphate kinase-2-related" evidence="1">
    <location>
        <begin position="81"/>
        <end position="273"/>
    </location>
</feature>
<evidence type="ECO:0000259" key="1">
    <source>
        <dbReference type="Pfam" id="PF03976"/>
    </source>
</evidence>
<dbReference type="PANTHER" id="PTHR34383:SF3">
    <property type="entry name" value="POLYPHOSPHATE:AMP PHOSPHOTRANSFERASE"/>
    <property type="match status" value="1"/>
</dbReference>
<dbReference type="InterPro" id="IPR022300">
    <property type="entry name" value="PPK2-rel_1"/>
</dbReference>
<dbReference type="Gene3D" id="3.40.50.300">
    <property type="entry name" value="P-loop containing nucleotide triphosphate hydrolases"/>
    <property type="match status" value="1"/>
</dbReference>
<evidence type="ECO:0000313" key="2">
    <source>
        <dbReference type="EMBL" id="MDK4307196.1"/>
    </source>
</evidence>
<dbReference type="SUPFAM" id="SSF52540">
    <property type="entry name" value="P-loop containing nucleoside triphosphate hydrolases"/>
    <property type="match status" value="1"/>
</dbReference>
<sequence length="295" mass="33743">MRFKPKDAEQLRADLPVDLASINPLSTPGYVGKVSGKRLRRRFHKFDEELRTLQEQLFAHARISASTDDSASGGRGTNRAGAILLILQGMDTSGKGGMIRNALSVFDPQGLKPISFGAPHAEELSHDFLWRIRKHAPQPGEIVVFDRSHYEDVLIQRVESMATPEEIERRYGAIVDFESELAAQGVTIIKVMLHISPDSQKKNLLRRLRRVDKRWKFDPSDIENRAKWDDYQRAYEIAIDRTDSDHAPWYIVPSDNKLYARTAVKFLLLRRLRAMGLNWPDPGYDVAVQQRRLSQ</sequence>
<dbReference type="AlphaFoldDB" id="A0AAP4F548"/>
<accession>A0AAP4F548</accession>
<comment type="caution">
    <text evidence="2">The sequence shown here is derived from an EMBL/GenBank/DDBJ whole genome shotgun (WGS) entry which is preliminary data.</text>
</comment>
<dbReference type="EMBL" id="JASNVH010000009">
    <property type="protein sequence ID" value="MDK4307196.1"/>
    <property type="molecule type" value="Genomic_DNA"/>
</dbReference>
<dbReference type="Proteomes" id="UP001224412">
    <property type="component" value="Unassembled WGS sequence"/>
</dbReference>
<dbReference type="InterPro" id="IPR022488">
    <property type="entry name" value="PPK2-related"/>
</dbReference>
<dbReference type="PANTHER" id="PTHR34383">
    <property type="entry name" value="POLYPHOSPHATE:AMP PHOSPHOTRANSFERASE-RELATED"/>
    <property type="match status" value="1"/>
</dbReference>
<dbReference type="GO" id="GO:0008976">
    <property type="term" value="F:polyphosphate kinase activity"/>
    <property type="evidence" value="ECO:0007669"/>
    <property type="project" value="InterPro"/>
</dbReference>
<dbReference type="RefSeq" id="WP_284589080.1">
    <property type="nucleotide sequence ID" value="NZ_JASNUC010000010.1"/>
</dbReference>
<reference evidence="2" key="1">
    <citation type="submission" date="2023-05" db="EMBL/GenBank/DDBJ databases">
        <title>Metabolic capabilities are highly conserved among human nasal-associated Corynebacterium species in pangenomic analyses.</title>
        <authorList>
            <person name="Tran T.H."/>
            <person name="Roberts A.Q."/>
            <person name="Escapa I.F."/>
            <person name="Gao W."/>
            <person name="Conlan S."/>
            <person name="Kong H."/>
            <person name="Segre J.A."/>
            <person name="Kelly M.S."/>
            <person name="Lemon K.P."/>
        </authorList>
    </citation>
    <scope>NUCLEOTIDE SEQUENCE</scope>
    <source>
        <strain evidence="2">KPL2773</strain>
    </source>
</reference>